<dbReference type="EMBL" id="CP096205">
    <property type="protein sequence ID" value="UPQ78916.1"/>
    <property type="molecule type" value="Genomic_DNA"/>
</dbReference>
<dbReference type="CDD" id="cd01653">
    <property type="entry name" value="GATase1"/>
    <property type="match status" value="1"/>
</dbReference>
<reference evidence="2" key="1">
    <citation type="submission" date="2022-04" db="EMBL/GenBank/DDBJ databases">
        <title>Consumption of N2O by Flavobacterium azooxidireducens sp. nov. isolated from Decomposing Leaf Litter of Phragmites australis (Cav.).</title>
        <authorList>
            <person name="Behrendt U."/>
            <person name="Spanner T."/>
            <person name="Augustin J."/>
            <person name="Horn M.A."/>
            <person name="Kolb S."/>
            <person name="Ulrich A."/>
        </authorList>
    </citation>
    <scope>NUCLEOTIDE SEQUENCE</scope>
    <source>
        <strain evidence="2">IGB 4-14</strain>
    </source>
</reference>
<evidence type="ECO:0000259" key="1">
    <source>
        <dbReference type="Pfam" id="PF00117"/>
    </source>
</evidence>
<evidence type="ECO:0000313" key="2">
    <source>
        <dbReference type="EMBL" id="UPQ78916.1"/>
    </source>
</evidence>
<accession>A0ABY4KDP5</accession>
<sequence>MNSQIKIAILDMYDGEPNQGMRCIYDIINRFNQMVSFQVFDVRGKNELPDIKKFDIFISTGGPGNPLEGDGKWDVNYFNLIDSLWNWNNENEMKKHVLFICHSFQMACKHFGLAEITKRKDTSFGVMTTHKVNEGLTDPLFEGLDNPFYTIDSRDFQVIQPKLKNIKKMGAQIIALEKIRDHVQYERAIMGIRFSNEFVGLQFHPEADPLSFLAHMKNKSFKEKIIKMKGRPKFLKMLEDLVDEEKIYRTNETIIPNFLRIAINDLMKHKKILSN</sequence>
<dbReference type="Proteomes" id="UP000830583">
    <property type="component" value="Chromosome"/>
</dbReference>
<dbReference type="InterPro" id="IPR029062">
    <property type="entry name" value="Class_I_gatase-like"/>
</dbReference>
<dbReference type="RefSeq" id="WP_248433900.1">
    <property type="nucleotide sequence ID" value="NZ_CP096205.1"/>
</dbReference>
<dbReference type="InterPro" id="IPR017926">
    <property type="entry name" value="GATASE"/>
</dbReference>
<dbReference type="PROSITE" id="PS51273">
    <property type="entry name" value="GATASE_TYPE_1"/>
    <property type="match status" value="1"/>
</dbReference>
<gene>
    <name evidence="2" type="ORF">M0M57_15010</name>
</gene>
<evidence type="ECO:0000313" key="3">
    <source>
        <dbReference type="Proteomes" id="UP000830583"/>
    </source>
</evidence>
<feature type="domain" description="Glutamine amidotransferase" evidence="1">
    <location>
        <begin position="51"/>
        <end position="215"/>
    </location>
</feature>
<keyword evidence="3" id="KW-1185">Reference proteome</keyword>
<name>A0ABY4KDP5_9FLAO</name>
<organism evidence="2 3">
    <name type="scientific">Flavobacterium azooxidireducens</name>
    <dbReference type="NCBI Taxonomy" id="1871076"/>
    <lineage>
        <taxon>Bacteria</taxon>
        <taxon>Pseudomonadati</taxon>
        <taxon>Bacteroidota</taxon>
        <taxon>Flavobacteriia</taxon>
        <taxon>Flavobacteriales</taxon>
        <taxon>Flavobacteriaceae</taxon>
        <taxon>Flavobacterium</taxon>
    </lineage>
</organism>
<dbReference type="Pfam" id="PF00117">
    <property type="entry name" value="GATase"/>
    <property type="match status" value="1"/>
</dbReference>
<dbReference type="SUPFAM" id="SSF52317">
    <property type="entry name" value="Class I glutamine amidotransferase-like"/>
    <property type="match status" value="1"/>
</dbReference>
<dbReference type="Gene3D" id="3.40.50.880">
    <property type="match status" value="1"/>
</dbReference>
<proteinExistence type="predicted"/>
<protein>
    <submittedName>
        <fullName evidence="2">GMP synthase</fullName>
    </submittedName>
</protein>